<dbReference type="AlphaFoldDB" id="A0A3N4M5P0"/>
<dbReference type="Proteomes" id="UP000267821">
    <property type="component" value="Unassembled WGS sequence"/>
</dbReference>
<evidence type="ECO:0000256" key="1">
    <source>
        <dbReference type="SAM" id="MobiDB-lite"/>
    </source>
</evidence>
<dbReference type="OrthoDB" id="5370360at2759"/>
<sequence>MCLITTPRNNEEYIKETYIAPRPASTHSRRTHSQVYAYRDGTFAREYRTPVIPVAVRSEYARSEYAPSIRSHRSHRPTSSYRSSQPYITGAPASPTRVSSRQIQYPAEVVPVARTETVYVTEEVEPTRIEVQPARIEYSSPRREKIENVYTTERVSPAVVVPVEERRRSRVYY</sequence>
<feature type="compositionally biased region" description="Polar residues" evidence="1">
    <location>
        <begin position="77"/>
        <end position="87"/>
    </location>
</feature>
<evidence type="ECO:0000313" key="3">
    <source>
        <dbReference type="Proteomes" id="UP000267821"/>
    </source>
</evidence>
<gene>
    <name evidence="2" type="ORF">L211DRAFT_832989</name>
</gene>
<evidence type="ECO:0000313" key="2">
    <source>
        <dbReference type="EMBL" id="RPB29109.1"/>
    </source>
</evidence>
<keyword evidence="3" id="KW-1185">Reference proteome</keyword>
<accession>A0A3N4M5P0</accession>
<organism evidence="2 3">
    <name type="scientific">Terfezia boudieri ATCC MYA-4762</name>
    <dbReference type="NCBI Taxonomy" id="1051890"/>
    <lineage>
        <taxon>Eukaryota</taxon>
        <taxon>Fungi</taxon>
        <taxon>Dikarya</taxon>
        <taxon>Ascomycota</taxon>
        <taxon>Pezizomycotina</taxon>
        <taxon>Pezizomycetes</taxon>
        <taxon>Pezizales</taxon>
        <taxon>Pezizaceae</taxon>
        <taxon>Terfezia</taxon>
    </lineage>
</organism>
<reference evidence="2 3" key="1">
    <citation type="journal article" date="2018" name="Nat. Ecol. Evol.">
        <title>Pezizomycetes genomes reveal the molecular basis of ectomycorrhizal truffle lifestyle.</title>
        <authorList>
            <person name="Murat C."/>
            <person name="Payen T."/>
            <person name="Noel B."/>
            <person name="Kuo A."/>
            <person name="Morin E."/>
            <person name="Chen J."/>
            <person name="Kohler A."/>
            <person name="Krizsan K."/>
            <person name="Balestrini R."/>
            <person name="Da Silva C."/>
            <person name="Montanini B."/>
            <person name="Hainaut M."/>
            <person name="Levati E."/>
            <person name="Barry K.W."/>
            <person name="Belfiori B."/>
            <person name="Cichocki N."/>
            <person name="Clum A."/>
            <person name="Dockter R.B."/>
            <person name="Fauchery L."/>
            <person name="Guy J."/>
            <person name="Iotti M."/>
            <person name="Le Tacon F."/>
            <person name="Lindquist E.A."/>
            <person name="Lipzen A."/>
            <person name="Malagnac F."/>
            <person name="Mello A."/>
            <person name="Molinier V."/>
            <person name="Miyauchi S."/>
            <person name="Poulain J."/>
            <person name="Riccioni C."/>
            <person name="Rubini A."/>
            <person name="Sitrit Y."/>
            <person name="Splivallo R."/>
            <person name="Traeger S."/>
            <person name="Wang M."/>
            <person name="Zifcakova L."/>
            <person name="Wipf D."/>
            <person name="Zambonelli A."/>
            <person name="Paolocci F."/>
            <person name="Nowrousian M."/>
            <person name="Ottonello S."/>
            <person name="Baldrian P."/>
            <person name="Spatafora J.W."/>
            <person name="Henrissat B."/>
            <person name="Nagy L.G."/>
            <person name="Aury J.M."/>
            <person name="Wincker P."/>
            <person name="Grigoriev I.V."/>
            <person name="Bonfante P."/>
            <person name="Martin F.M."/>
        </authorList>
    </citation>
    <scope>NUCLEOTIDE SEQUENCE [LARGE SCALE GENOMIC DNA]</scope>
    <source>
        <strain evidence="2 3">ATCC MYA-4762</strain>
    </source>
</reference>
<protein>
    <submittedName>
        <fullName evidence="2">Uncharacterized protein</fullName>
    </submittedName>
</protein>
<proteinExistence type="predicted"/>
<feature type="region of interest" description="Disordered" evidence="1">
    <location>
        <begin position="67"/>
        <end position="100"/>
    </location>
</feature>
<name>A0A3N4M5P0_9PEZI</name>
<dbReference type="InParanoid" id="A0A3N4M5P0"/>
<dbReference type="EMBL" id="ML121528">
    <property type="protein sequence ID" value="RPB29109.1"/>
    <property type="molecule type" value="Genomic_DNA"/>
</dbReference>